<sequence length="45" mass="5027">MKTLRIATAFALVASFGVAAAAQAHPHHRVCHTTWVHHHKVTRCR</sequence>
<dbReference type="EMBL" id="JARYGZ010000001">
    <property type="protein sequence ID" value="MDH7638751.1"/>
    <property type="molecule type" value="Genomic_DNA"/>
</dbReference>
<comment type="caution">
    <text evidence="2">The sequence shown here is derived from an EMBL/GenBank/DDBJ whole genome shotgun (WGS) entry which is preliminary data.</text>
</comment>
<protein>
    <submittedName>
        <fullName evidence="2">Uncharacterized protein</fullName>
    </submittedName>
</protein>
<evidence type="ECO:0000313" key="3">
    <source>
        <dbReference type="Proteomes" id="UP001160625"/>
    </source>
</evidence>
<feature type="chain" id="PRO_5045683147" evidence="1">
    <location>
        <begin position="22"/>
        <end position="45"/>
    </location>
</feature>
<dbReference type="Proteomes" id="UP001160625">
    <property type="component" value="Unassembled WGS sequence"/>
</dbReference>
<dbReference type="RefSeq" id="WP_281044032.1">
    <property type="nucleotide sequence ID" value="NZ_JARYGZ010000001.1"/>
</dbReference>
<keyword evidence="1" id="KW-0732">Signal</keyword>
<name>A0ABT6N2Z9_9SPHN</name>
<evidence type="ECO:0000256" key="1">
    <source>
        <dbReference type="SAM" id="SignalP"/>
    </source>
</evidence>
<keyword evidence="3" id="KW-1185">Reference proteome</keyword>
<proteinExistence type="predicted"/>
<feature type="signal peptide" evidence="1">
    <location>
        <begin position="1"/>
        <end position="21"/>
    </location>
</feature>
<evidence type="ECO:0000313" key="2">
    <source>
        <dbReference type="EMBL" id="MDH7638751.1"/>
    </source>
</evidence>
<organism evidence="2 3">
    <name type="scientific">Sphingomonas oryzagri</name>
    <dbReference type="NCBI Taxonomy" id="3042314"/>
    <lineage>
        <taxon>Bacteria</taxon>
        <taxon>Pseudomonadati</taxon>
        <taxon>Pseudomonadota</taxon>
        <taxon>Alphaproteobacteria</taxon>
        <taxon>Sphingomonadales</taxon>
        <taxon>Sphingomonadaceae</taxon>
        <taxon>Sphingomonas</taxon>
    </lineage>
</organism>
<reference evidence="2" key="1">
    <citation type="submission" date="2023-04" db="EMBL/GenBank/DDBJ databases">
        <title>Sphingomonas sp. MAHUQ-71 isolated from rice field.</title>
        <authorList>
            <person name="Huq M.A."/>
        </authorList>
    </citation>
    <scope>NUCLEOTIDE SEQUENCE</scope>
    <source>
        <strain evidence="2">MAHUQ-71</strain>
    </source>
</reference>
<gene>
    <name evidence="2" type="ORF">QGN17_08415</name>
</gene>
<accession>A0ABT6N2Z9</accession>